<dbReference type="SMART" id="SM00530">
    <property type="entry name" value="HTH_XRE"/>
    <property type="match status" value="1"/>
</dbReference>
<dbReference type="SUPFAM" id="SSF47413">
    <property type="entry name" value="lambda repressor-like DNA-binding domains"/>
    <property type="match status" value="1"/>
</dbReference>
<protein>
    <recommendedName>
        <fullName evidence="1">HTH cro/C1-type domain-containing protein</fullName>
    </recommendedName>
</protein>
<evidence type="ECO:0000313" key="2">
    <source>
        <dbReference type="EMBL" id="ALR23155.1"/>
    </source>
</evidence>
<name>A0A0S3F645_9SPHN</name>
<geneLocation type="plasmid" evidence="2 3">
    <name>pDE3</name>
</geneLocation>
<dbReference type="Proteomes" id="UP000056968">
    <property type="component" value="Plasmid pDE3"/>
</dbReference>
<dbReference type="AlphaFoldDB" id="A0A0S3F645"/>
<dbReference type="OrthoDB" id="9815697at2"/>
<dbReference type="InterPro" id="IPR010982">
    <property type="entry name" value="Lambda_DNA-bd_dom_sf"/>
</dbReference>
<keyword evidence="2" id="KW-0614">Plasmid</keyword>
<reference evidence="2 3" key="1">
    <citation type="submission" date="2015-11" db="EMBL/GenBank/DDBJ databases">
        <title>A Two-component Flavoprotein Monooxygenase System MeaXY Responsible for para-Hydroxylation of 2-Methyl-6-ethylaniline and 2,6-Diethylaniline in Sphingobium baderi DE-13.</title>
        <authorList>
            <person name="Cheng M."/>
            <person name="Meng Q."/>
            <person name="Yang Y."/>
            <person name="Chu C."/>
            <person name="Yan X."/>
            <person name="He J."/>
            <person name="Li S."/>
        </authorList>
    </citation>
    <scope>NUCLEOTIDE SEQUENCE [LARGE SCALE GENOMIC DNA]</scope>
    <source>
        <strain evidence="2 3">DE-13</strain>
        <plasmid evidence="3">Plasmid pDE3</plasmid>
    </source>
</reference>
<dbReference type="EMBL" id="CP013267">
    <property type="protein sequence ID" value="ALR23155.1"/>
    <property type="molecule type" value="Genomic_DNA"/>
</dbReference>
<dbReference type="GO" id="GO:0003677">
    <property type="term" value="F:DNA binding"/>
    <property type="evidence" value="ECO:0007669"/>
    <property type="project" value="InterPro"/>
</dbReference>
<sequence>MANREIKLDAIAEASALFGRNFREARQAAGLSQQAVHAETGLAQSFISDVERGKSTISLDNAAYLANCVRVPLWKLLED</sequence>
<dbReference type="Pfam" id="PF01381">
    <property type="entry name" value="HTH_3"/>
    <property type="match status" value="1"/>
</dbReference>
<keyword evidence="3" id="KW-1185">Reference proteome</keyword>
<dbReference type="InterPro" id="IPR001387">
    <property type="entry name" value="Cro/C1-type_HTH"/>
</dbReference>
<evidence type="ECO:0000259" key="1">
    <source>
        <dbReference type="PROSITE" id="PS50943"/>
    </source>
</evidence>
<dbReference type="KEGG" id="sbd:ATN00_21895"/>
<dbReference type="RefSeq" id="WP_048575116.1">
    <property type="nucleotide sequence ID" value="NZ_CP013267.1"/>
</dbReference>
<accession>A0A0S3F645</accession>
<dbReference type="CDD" id="cd00093">
    <property type="entry name" value="HTH_XRE"/>
    <property type="match status" value="1"/>
</dbReference>
<dbReference type="PROSITE" id="PS50943">
    <property type="entry name" value="HTH_CROC1"/>
    <property type="match status" value="1"/>
</dbReference>
<dbReference type="Gene3D" id="1.10.260.40">
    <property type="entry name" value="lambda repressor-like DNA-binding domains"/>
    <property type="match status" value="1"/>
</dbReference>
<proteinExistence type="predicted"/>
<evidence type="ECO:0000313" key="3">
    <source>
        <dbReference type="Proteomes" id="UP000056968"/>
    </source>
</evidence>
<feature type="domain" description="HTH cro/C1-type" evidence="1">
    <location>
        <begin position="22"/>
        <end position="76"/>
    </location>
</feature>
<organism evidence="2 3">
    <name type="scientific">Sphingobium baderi</name>
    <dbReference type="NCBI Taxonomy" id="1332080"/>
    <lineage>
        <taxon>Bacteria</taxon>
        <taxon>Pseudomonadati</taxon>
        <taxon>Pseudomonadota</taxon>
        <taxon>Alphaproteobacteria</taxon>
        <taxon>Sphingomonadales</taxon>
        <taxon>Sphingomonadaceae</taxon>
        <taxon>Sphingobium</taxon>
    </lineage>
</organism>
<gene>
    <name evidence="2" type="ORF">ATN00_21895</name>
</gene>